<keyword evidence="3" id="KW-1185">Reference proteome</keyword>
<comment type="caution">
    <text evidence="2">The sequence shown here is derived from an EMBL/GenBank/DDBJ whole genome shotgun (WGS) entry which is preliminary data.</text>
</comment>
<organism evidence="2 3">
    <name type="scientific">Goodfellowiella coeruleoviolacea</name>
    <dbReference type="NCBI Taxonomy" id="334858"/>
    <lineage>
        <taxon>Bacteria</taxon>
        <taxon>Bacillati</taxon>
        <taxon>Actinomycetota</taxon>
        <taxon>Actinomycetes</taxon>
        <taxon>Pseudonocardiales</taxon>
        <taxon>Pseudonocardiaceae</taxon>
        <taxon>Goodfellowiella</taxon>
    </lineage>
</organism>
<dbReference type="RefSeq" id="WP_253780087.1">
    <property type="nucleotide sequence ID" value="NZ_JAMTCK010000025.1"/>
</dbReference>
<sequence length="345" mass="37238">MRRGCPDDRTLRLAITLAVRAPSVHNSQPWRWRVGGRSVHLYADWSRHLPATDPDGRDLVVSCGAALHHLRVALAALGWGATVHRLPNPNDRDHLASVELSPRQPSHDDITLVSAVPRRRSDRRLYSSWPVSDALLDQLRTHSTEEASLLRAATDPATRSRLLLALAEARRTQESDDDYCWEVAAWSGRYAGDPDGVPAGAAPADQDGYGGLPLRRFVAPLLTQPPGALTDPDGGTLVVLGTGSDDLRSRLHAGEAASVVLLRATSFGLATCPLSQPLEVPETRAAIRSLLGGQAFPQLMLRIGWAHLNADPLPATPRRPVGQVISRLDGGPDGVVADPRTPTTW</sequence>
<dbReference type="NCBIfam" id="NF047509">
    <property type="entry name" value="Rv3131_FMN_oxido"/>
    <property type="match status" value="1"/>
</dbReference>
<dbReference type="SUPFAM" id="SSF55469">
    <property type="entry name" value="FMN-dependent nitroreductase-like"/>
    <property type="match status" value="2"/>
</dbReference>
<dbReference type="InterPro" id="IPR000415">
    <property type="entry name" value="Nitroreductase-like"/>
</dbReference>
<evidence type="ECO:0000313" key="3">
    <source>
        <dbReference type="Proteomes" id="UP001206128"/>
    </source>
</evidence>
<dbReference type="Gene3D" id="3.40.109.10">
    <property type="entry name" value="NADH Oxidase"/>
    <property type="match status" value="1"/>
</dbReference>
<dbReference type="GO" id="GO:0016491">
    <property type="term" value="F:oxidoreductase activity"/>
    <property type="evidence" value="ECO:0007669"/>
    <property type="project" value="InterPro"/>
</dbReference>
<reference evidence="2" key="1">
    <citation type="submission" date="2022-06" db="EMBL/GenBank/DDBJ databases">
        <title>Genomic Encyclopedia of Archaeal and Bacterial Type Strains, Phase II (KMG-II): from individual species to whole genera.</title>
        <authorList>
            <person name="Goeker M."/>
        </authorList>
    </citation>
    <scope>NUCLEOTIDE SEQUENCE</scope>
    <source>
        <strain evidence="2">DSM 43935</strain>
    </source>
</reference>
<name>A0AAE3GL40_9PSEU</name>
<dbReference type="AlphaFoldDB" id="A0AAE3GL40"/>
<feature type="region of interest" description="Disordered" evidence="1">
    <location>
        <begin position="325"/>
        <end position="345"/>
    </location>
</feature>
<evidence type="ECO:0000256" key="1">
    <source>
        <dbReference type="SAM" id="MobiDB-lite"/>
    </source>
</evidence>
<evidence type="ECO:0000313" key="2">
    <source>
        <dbReference type="EMBL" id="MCP2170171.1"/>
    </source>
</evidence>
<dbReference type="PANTHER" id="PTHR23026:SF123">
    <property type="entry name" value="NAD(P)H NITROREDUCTASE RV3131-RELATED"/>
    <property type="match status" value="1"/>
</dbReference>
<dbReference type="Proteomes" id="UP001206128">
    <property type="component" value="Unassembled WGS sequence"/>
</dbReference>
<protein>
    <submittedName>
        <fullName evidence="2">Nitroreductase family protein</fullName>
    </submittedName>
</protein>
<gene>
    <name evidence="2" type="ORF">LX83_007062</name>
</gene>
<dbReference type="InterPro" id="IPR050627">
    <property type="entry name" value="Nitroreductase/BluB"/>
</dbReference>
<accession>A0AAE3GL40</accession>
<dbReference type="EMBL" id="JAMTCK010000025">
    <property type="protein sequence ID" value="MCP2170171.1"/>
    <property type="molecule type" value="Genomic_DNA"/>
</dbReference>
<proteinExistence type="predicted"/>
<dbReference type="PANTHER" id="PTHR23026">
    <property type="entry name" value="NADPH NITROREDUCTASE"/>
    <property type="match status" value="1"/>
</dbReference>